<keyword evidence="6" id="KW-0479">Metal-binding</keyword>
<dbReference type="AlphaFoldDB" id="A0A6I0FG78"/>
<dbReference type="PANTHER" id="PTHR43281:SF1">
    <property type="entry name" value="FARNESYL DIPHOSPHATE SYNTHASE"/>
    <property type="match status" value="1"/>
</dbReference>
<keyword evidence="14" id="KW-1185">Reference proteome</keyword>
<dbReference type="InterPro" id="IPR053378">
    <property type="entry name" value="Prenyl_diphosphate_synthase"/>
</dbReference>
<evidence type="ECO:0000256" key="7">
    <source>
        <dbReference type="ARBA" id="ARBA00022842"/>
    </source>
</evidence>
<evidence type="ECO:0000256" key="3">
    <source>
        <dbReference type="ARBA" id="ARBA00012439"/>
    </source>
</evidence>
<dbReference type="InterPro" id="IPR008949">
    <property type="entry name" value="Isoprenoid_synthase_dom_sf"/>
</dbReference>
<accession>A0A6I0FG78</accession>
<evidence type="ECO:0000256" key="12">
    <source>
        <dbReference type="RuleBase" id="RU004466"/>
    </source>
</evidence>
<name>A0A6I0FG78_9FIRM</name>
<dbReference type="Gene3D" id="1.10.600.10">
    <property type="entry name" value="Farnesyl Diphosphate Synthase"/>
    <property type="match status" value="1"/>
</dbReference>
<dbReference type="PANTHER" id="PTHR43281">
    <property type="entry name" value="FARNESYL DIPHOSPHATE SYNTHASE"/>
    <property type="match status" value="1"/>
</dbReference>
<evidence type="ECO:0000313" key="14">
    <source>
        <dbReference type="Proteomes" id="UP000432715"/>
    </source>
</evidence>
<dbReference type="InterPro" id="IPR033749">
    <property type="entry name" value="Polyprenyl_synt_CS"/>
</dbReference>
<reference evidence="13 14" key="1">
    <citation type="submission" date="2019-10" db="EMBL/GenBank/DDBJ databases">
        <title>Alkaliphilus serpentinus sp. nov. and Alkaliphilus pronyensis sp. nov., two novel anaerobic alkaliphilic species isolated from the serpentinized-hosted hydrothermal field of the Prony Bay (New Caledonia).</title>
        <authorList>
            <person name="Postec A."/>
        </authorList>
    </citation>
    <scope>NUCLEOTIDE SEQUENCE [LARGE SCALE GENOMIC DNA]</scope>
    <source>
        <strain evidence="13 14">LacV</strain>
    </source>
</reference>
<dbReference type="SFLD" id="SFLDS00005">
    <property type="entry name" value="Isoprenoid_Synthase_Type_I"/>
    <property type="match status" value="1"/>
</dbReference>
<evidence type="ECO:0000256" key="10">
    <source>
        <dbReference type="ARBA" id="ARBA00032873"/>
    </source>
</evidence>
<dbReference type="PROSITE" id="PS00444">
    <property type="entry name" value="POLYPRENYL_SYNTHASE_2"/>
    <property type="match status" value="1"/>
</dbReference>
<evidence type="ECO:0000256" key="2">
    <source>
        <dbReference type="ARBA" id="ARBA00006706"/>
    </source>
</evidence>
<gene>
    <name evidence="13" type="ORF">F8154_03605</name>
</gene>
<evidence type="ECO:0000256" key="11">
    <source>
        <dbReference type="ARBA" id="ARBA00049399"/>
    </source>
</evidence>
<dbReference type="RefSeq" id="WP_151860220.1">
    <property type="nucleotide sequence ID" value="NZ_WBZC01000010.1"/>
</dbReference>
<dbReference type="GO" id="GO:0005737">
    <property type="term" value="C:cytoplasm"/>
    <property type="evidence" value="ECO:0007669"/>
    <property type="project" value="UniProtKB-ARBA"/>
</dbReference>
<dbReference type="Proteomes" id="UP000432715">
    <property type="component" value="Unassembled WGS sequence"/>
</dbReference>
<comment type="catalytic activity">
    <reaction evidence="11">
        <text>isopentenyl diphosphate + (2E)-geranyl diphosphate = (2E,6E)-farnesyl diphosphate + diphosphate</text>
        <dbReference type="Rhea" id="RHEA:19361"/>
        <dbReference type="ChEBI" id="CHEBI:33019"/>
        <dbReference type="ChEBI" id="CHEBI:58057"/>
        <dbReference type="ChEBI" id="CHEBI:128769"/>
        <dbReference type="ChEBI" id="CHEBI:175763"/>
        <dbReference type="EC" id="2.5.1.10"/>
    </reaction>
</comment>
<evidence type="ECO:0000256" key="4">
    <source>
        <dbReference type="ARBA" id="ARBA00015100"/>
    </source>
</evidence>
<comment type="caution">
    <text evidence="13">The sequence shown here is derived from an EMBL/GenBank/DDBJ whole genome shotgun (WGS) entry which is preliminary data.</text>
</comment>
<proteinExistence type="inferred from homology"/>
<evidence type="ECO:0000256" key="8">
    <source>
        <dbReference type="ARBA" id="ARBA00023229"/>
    </source>
</evidence>
<dbReference type="InterPro" id="IPR000092">
    <property type="entry name" value="Polyprenyl_synt"/>
</dbReference>
<dbReference type="GO" id="GO:0046872">
    <property type="term" value="F:metal ion binding"/>
    <property type="evidence" value="ECO:0007669"/>
    <property type="project" value="UniProtKB-KW"/>
</dbReference>
<dbReference type="EC" id="2.5.1.10" evidence="3"/>
<sequence>MEFQQQFKEYIKRVNNKLEFYLSIKEGKNKRLFQAMGYSVFAGGKRLRPVLSLSAYDMFSDDTEAVLPYACGIEMIHTYSLIHDDLPAMDDDDFRRNKPTNHKVFGEGTAILAGDGLLNYAFEVMLQDALLRNNGKYYSSIYEIIKAAGVNGMIGGQLVDLESEGVSIDGETLDYIHLNKTAALIIASLKVGAIIGDGNIADIKNMEIVGKNLGLAFQIRDDILDIIGSKDKLGKDIGSDENNNKSTYPSIYGLEYSKNKVKALTGEVKEILQGYGKKADFLRSLSLHLMEREY</sequence>
<evidence type="ECO:0000256" key="6">
    <source>
        <dbReference type="ARBA" id="ARBA00022723"/>
    </source>
</evidence>
<evidence type="ECO:0000256" key="9">
    <source>
        <dbReference type="ARBA" id="ARBA00032380"/>
    </source>
</evidence>
<keyword evidence="8" id="KW-0414">Isoprene biosynthesis</keyword>
<dbReference type="GO" id="GO:0016114">
    <property type="term" value="P:terpenoid biosynthetic process"/>
    <property type="evidence" value="ECO:0007669"/>
    <property type="project" value="UniProtKB-ARBA"/>
</dbReference>
<dbReference type="NCBIfam" id="NF045485">
    <property type="entry name" value="FPPsyn"/>
    <property type="match status" value="1"/>
</dbReference>
<comment type="cofactor">
    <cofactor evidence="1">
        <name>Mg(2+)</name>
        <dbReference type="ChEBI" id="CHEBI:18420"/>
    </cofactor>
</comment>
<comment type="similarity">
    <text evidence="2 12">Belongs to the FPP/GGPP synthase family.</text>
</comment>
<dbReference type="OrthoDB" id="9805316at2"/>
<dbReference type="SUPFAM" id="SSF48576">
    <property type="entry name" value="Terpenoid synthases"/>
    <property type="match status" value="1"/>
</dbReference>
<dbReference type="CDD" id="cd00685">
    <property type="entry name" value="Trans_IPPS_HT"/>
    <property type="match status" value="1"/>
</dbReference>
<dbReference type="EMBL" id="WBZC01000010">
    <property type="protein sequence ID" value="KAB3537388.1"/>
    <property type="molecule type" value="Genomic_DNA"/>
</dbReference>
<organism evidence="13 14">
    <name type="scientific">Alkaliphilus pronyensis</name>
    <dbReference type="NCBI Taxonomy" id="1482732"/>
    <lineage>
        <taxon>Bacteria</taxon>
        <taxon>Bacillati</taxon>
        <taxon>Bacillota</taxon>
        <taxon>Clostridia</taxon>
        <taxon>Peptostreptococcales</taxon>
        <taxon>Natronincolaceae</taxon>
        <taxon>Alkaliphilus</taxon>
    </lineage>
</organism>
<keyword evidence="5 12" id="KW-0808">Transferase</keyword>
<protein>
    <recommendedName>
        <fullName evidence="4">Farnesyl diphosphate synthase</fullName>
        <ecNumber evidence="3">2.5.1.10</ecNumber>
    </recommendedName>
    <alternativeName>
        <fullName evidence="10">(2E,6E)-farnesyl diphosphate synthase</fullName>
    </alternativeName>
    <alternativeName>
        <fullName evidence="9">Geranyltranstransferase</fullName>
    </alternativeName>
</protein>
<evidence type="ECO:0000256" key="1">
    <source>
        <dbReference type="ARBA" id="ARBA00001946"/>
    </source>
</evidence>
<dbReference type="GO" id="GO:0004337">
    <property type="term" value="F:(2E,6E)-farnesyl diphosphate synthase activity"/>
    <property type="evidence" value="ECO:0007669"/>
    <property type="project" value="UniProtKB-EC"/>
</dbReference>
<dbReference type="FunFam" id="1.10.600.10:FF:000001">
    <property type="entry name" value="Geranylgeranyl diphosphate synthase"/>
    <property type="match status" value="1"/>
</dbReference>
<dbReference type="Pfam" id="PF00348">
    <property type="entry name" value="polyprenyl_synt"/>
    <property type="match status" value="1"/>
</dbReference>
<evidence type="ECO:0000313" key="13">
    <source>
        <dbReference type="EMBL" id="KAB3537388.1"/>
    </source>
</evidence>
<keyword evidence="7" id="KW-0460">Magnesium</keyword>
<dbReference type="SFLD" id="SFLDG01017">
    <property type="entry name" value="Polyprenyl_Transferase_Like"/>
    <property type="match status" value="1"/>
</dbReference>
<evidence type="ECO:0000256" key="5">
    <source>
        <dbReference type="ARBA" id="ARBA00022679"/>
    </source>
</evidence>